<reference evidence="2 3" key="1">
    <citation type="journal article" date="2023" name="Mol. Biol. Evol.">
        <title>Genomics of Secondarily Temperate Adaptation in the Only Non-Antarctic Icefish.</title>
        <authorList>
            <person name="Rivera-Colon A.G."/>
            <person name="Rayamajhi N."/>
            <person name="Minhas B.F."/>
            <person name="Madrigal G."/>
            <person name="Bilyk K.T."/>
            <person name="Yoon V."/>
            <person name="Hune M."/>
            <person name="Gregory S."/>
            <person name="Cheng C.H.C."/>
            <person name="Catchen J.M."/>
        </authorList>
    </citation>
    <scope>NUCLEOTIDE SEQUENCE [LARGE SCALE GENOMIC DNA]</scope>
    <source>
        <tissue evidence="2">White muscle</tissue>
    </source>
</reference>
<feature type="compositionally biased region" description="Basic and acidic residues" evidence="1">
    <location>
        <begin position="1"/>
        <end position="25"/>
    </location>
</feature>
<protein>
    <submittedName>
        <fullName evidence="2">Uncharacterized protein</fullName>
    </submittedName>
</protein>
<sequence length="83" mass="9003">MLQRVEVNRGDDRGTSGRREGRAMEGEEEPFAELRCSGHRLNNGLLDFSTPPRSAGSEHVASEVSAGLARIPPPVFCFPHTGV</sequence>
<dbReference type="EMBL" id="JAURVH010001520">
    <property type="protein sequence ID" value="KAK5925726.1"/>
    <property type="molecule type" value="Genomic_DNA"/>
</dbReference>
<evidence type="ECO:0000313" key="2">
    <source>
        <dbReference type="EMBL" id="KAK5925726.1"/>
    </source>
</evidence>
<dbReference type="AlphaFoldDB" id="A0AAN8DMU3"/>
<accession>A0AAN8DMU3</accession>
<proteinExistence type="predicted"/>
<gene>
    <name evidence="2" type="ORF">CgunFtcFv8_018226</name>
</gene>
<evidence type="ECO:0000313" key="3">
    <source>
        <dbReference type="Proteomes" id="UP001331515"/>
    </source>
</evidence>
<feature type="region of interest" description="Disordered" evidence="1">
    <location>
        <begin position="1"/>
        <end position="29"/>
    </location>
</feature>
<name>A0AAN8DMU3_CHAGU</name>
<dbReference type="Proteomes" id="UP001331515">
    <property type="component" value="Unassembled WGS sequence"/>
</dbReference>
<keyword evidence="3" id="KW-1185">Reference proteome</keyword>
<comment type="caution">
    <text evidence="2">The sequence shown here is derived from an EMBL/GenBank/DDBJ whole genome shotgun (WGS) entry which is preliminary data.</text>
</comment>
<evidence type="ECO:0000256" key="1">
    <source>
        <dbReference type="SAM" id="MobiDB-lite"/>
    </source>
</evidence>
<organism evidence="2 3">
    <name type="scientific">Champsocephalus gunnari</name>
    <name type="common">Mackerel icefish</name>
    <dbReference type="NCBI Taxonomy" id="52237"/>
    <lineage>
        <taxon>Eukaryota</taxon>
        <taxon>Metazoa</taxon>
        <taxon>Chordata</taxon>
        <taxon>Craniata</taxon>
        <taxon>Vertebrata</taxon>
        <taxon>Euteleostomi</taxon>
        <taxon>Actinopterygii</taxon>
        <taxon>Neopterygii</taxon>
        <taxon>Teleostei</taxon>
        <taxon>Neoteleostei</taxon>
        <taxon>Acanthomorphata</taxon>
        <taxon>Eupercaria</taxon>
        <taxon>Perciformes</taxon>
        <taxon>Notothenioidei</taxon>
        <taxon>Channichthyidae</taxon>
        <taxon>Champsocephalus</taxon>
    </lineage>
</organism>